<dbReference type="InterPro" id="IPR009856">
    <property type="entry name" value="Lir1"/>
</dbReference>
<dbReference type="EMBL" id="LEKV01005336">
    <property type="protein sequence ID" value="KVH88796.1"/>
    <property type="molecule type" value="Genomic_DNA"/>
</dbReference>
<dbReference type="GO" id="GO:0009507">
    <property type="term" value="C:chloroplast"/>
    <property type="evidence" value="ECO:0007669"/>
    <property type="project" value="InterPro"/>
</dbReference>
<dbReference type="Proteomes" id="UP000243975">
    <property type="component" value="Unassembled WGS sequence"/>
</dbReference>
<evidence type="ECO:0000256" key="1">
    <source>
        <dbReference type="SAM" id="SignalP"/>
    </source>
</evidence>
<proteinExistence type="predicted"/>
<keyword evidence="1" id="KW-0732">Signal</keyword>
<gene>
    <name evidence="2" type="ORF">Ccrd_025555</name>
</gene>
<dbReference type="Pfam" id="PF07207">
    <property type="entry name" value="Lir1"/>
    <property type="match status" value="1"/>
</dbReference>
<evidence type="ECO:0000313" key="2">
    <source>
        <dbReference type="EMBL" id="KVH88796.1"/>
    </source>
</evidence>
<reference evidence="2 3" key="1">
    <citation type="journal article" date="2016" name="Sci. Rep.">
        <title>The genome sequence of the outbreeding globe artichoke constructed de novo incorporating a phase-aware low-pass sequencing strategy of F1 progeny.</title>
        <authorList>
            <person name="Scaglione D."/>
            <person name="Reyes-Chin-Wo S."/>
            <person name="Acquadro A."/>
            <person name="Froenicke L."/>
            <person name="Portis E."/>
            <person name="Beitel C."/>
            <person name="Tirone M."/>
            <person name="Mauro R."/>
            <person name="Lo Monaco A."/>
            <person name="Mauromicale G."/>
            <person name="Faccioli P."/>
            <person name="Cattivelli L."/>
            <person name="Rieseberg L."/>
            <person name="Michelmore R."/>
            <person name="Lanteri S."/>
        </authorList>
    </citation>
    <scope>NUCLEOTIDE SEQUENCE [LARGE SCALE GENOMIC DNA]</scope>
    <source>
        <strain evidence="2">2C</strain>
    </source>
</reference>
<dbReference type="STRING" id="59895.A0A118JSW2"/>
<name>A0A118JSW2_CYNCS</name>
<keyword evidence="3" id="KW-1185">Reference proteome</keyword>
<sequence length="118" mass="12904">MIVPPSLAVLLMMAAVDGGAMAGTNKMNGGERERERLVGGWKGRELFKRHLGLAFSQQKHVKSGAVACDVEMFSETKLREEAEPKAKVTTSQAVDREYVEYNSPKMVFIVEACDDLGG</sequence>
<dbReference type="AlphaFoldDB" id="A0A118JSW2"/>
<dbReference type="PANTHER" id="PTHR36762">
    <property type="entry name" value="LIGHT-REGULATED PROTEIN 1, CHLOROPLASTIC"/>
    <property type="match status" value="1"/>
</dbReference>
<feature type="signal peptide" evidence="1">
    <location>
        <begin position="1"/>
        <end position="22"/>
    </location>
</feature>
<comment type="caution">
    <text evidence="2">The sequence shown here is derived from an EMBL/GenBank/DDBJ whole genome shotgun (WGS) entry which is preliminary data.</text>
</comment>
<dbReference type="Gramene" id="KVH88796">
    <property type="protein sequence ID" value="KVH88796"/>
    <property type="gene ID" value="Ccrd_025555"/>
</dbReference>
<dbReference type="PANTHER" id="PTHR36762:SF2">
    <property type="entry name" value="LIGHT-REGULATED PROTEIN 1, CHLOROPLASTIC"/>
    <property type="match status" value="1"/>
</dbReference>
<evidence type="ECO:0000313" key="3">
    <source>
        <dbReference type="Proteomes" id="UP000243975"/>
    </source>
</evidence>
<feature type="chain" id="PRO_5007159639" evidence="1">
    <location>
        <begin position="23"/>
        <end position="118"/>
    </location>
</feature>
<accession>A0A118JSW2</accession>
<organism evidence="2 3">
    <name type="scientific">Cynara cardunculus var. scolymus</name>
    <name type="common">Globe artichoke</name>
    <name type="synonym">Cynara scolymus</name>
    <dbReference type="NCBI Taxonomy" id="59895"/>
    <lineage>
        <taxon>Eukaryota</taxon>
        <taxon>Viridiplantae</taxon>
        <taxon>Streptophyta</taxon>
        <taxon>Embryophyta</taxon>
        <taxon>Tracheophyta</taxon>
        <taxon>Spermatophyta</taxon>
        <taxon>Magnoliopsida</taxon>
        <taxon>eudicotyledons</taxon>
        <taxon>Gunneridae</taxon>
        <taxon>Pentapetalae</taxon>
        <taxon>asterids</taxon>
        <taxon>campanulids</taxon>
        <taxon>Asterales</taxon>
        <taxon>Asteraceae</taxon>
        <taxon>Carduoideae</taxon>
        <taxon>Cardueae</taxon>
        <taxon>Carduinae</taxon>
        <taxon>Cynara</taxon>
    </lineage>
</organism>
<protein>
    <submittedName>
        <fullName evidence="2">Light regulated Lir1</fullName>
    </submittedName>
</protein>